<feature type="compositionally biased region" description="Basic and acidic residues" evidence="1">
    <location>
        <begin position="141"/>
        <end position="155"/>
    </location>
</feature>
<feature type="domain" description="N-acetyltransferase ESCO zinc-finger" evidence="2">
    <location>
        <begin position="229"/>
        <end position="268"/>
    </location>
</feature>
<feature type="compositionally biased region" description="Acidic residues" evidence="1">
    <location>
        <begin position="163"/>
        <end position="177"/>
    </location>
</feature>
<sequence length="291" mass="31721">MPASNTIAARPVPANNVATAVDSDAVPTSDVPVRKRPLIRTYGKRAAPRAEPEEPPVKKRRTESTEDAASSPTLASSPPKISNPEPLPKKGSILSFFKPVSSTSKNATRLSECALSTLTPPPSSPITPSGRKRGGPATKLNSERQARALKSEKQPLPRSGPEEQQEEDVDAESDDDETARHARTNGQDDRGVLRELSPDRLNGIPKPPDHGDKRGKKRLKRQSTKDMKQTTLSLAIDPKPGFTICRECDVLYNPLNESDRQEHKKRHAAYLRKKKAAESKKKAAAAANLLD</sequence>
<feature type="compositionally biased region" description="Basic and acidic residues" evidence="1">
    <location>
        <begin position="48"/>
        <end position="57"/>
    </location>
</feature>
<evidence type="ECO:0000256" key="1">
    <source>
        <dbReference type="SAM" id="MobiDB-lite"/>
    </source>
</evidence>
<feature type="compositionally biased region" description="Basic residues" evidence="1">
    <location>
        <begin position="34"/>
        <end position="47"/>
    </location>
</feature>
<feature type="compositionally biased region" description="Polar residues" evidence="1">
    <location>
        <begin position="100"/>
        <end position="109"/>
    </location>
</feature>
<name>A0AAJ0F9D4_9PEZI</name>
<dbReference type="InterPro" id="IPR028005">
    <property type="entry name" value="AcTrfase_ESCO_Znf_dom"/>
</dbReference>
<dbReference type="EMBL" id="MU839838">
    <property type="protein sequence ID" value="KAK1753045.1"/>
    <property type="molecule type" value="Genomic_DNA"/>
</dbReference>
<gene>
    <name evidence="3" type="ORF">QBC47DRAFT_387602</name>
</gene>
<feature type="region of interest" description="Disordered" evidence="1">
    <location>
        <begin position="1"/>
        <end position="234"/>
    </location>
</feature>
<accession>A0AAJ0F9D4</accession>
<proteinExistence type="predicted"/>
<evidence type="ECO:0000313" key="3">
    <source>
        <dbReference type="EMBL" id="KAK1753045.1"/>
    </source>
</evidence>
<evidence type="ECO:0000259" key="2">
    <source>
        <dbReference type="Pfam" id="PF13878"/>
    </source>
</evidence>
<organism evidence="3 4">
    <name type="scientific">Echria macrotheca</name>
    <dbReference type="NCBI Taxonomy" id="438768"/>
    <lineage>
        <taxon>Eukaryota</taxon>
        <taxon>Fungi</taxon>
        <taxon>Dikarya</taxon>
        <taxon>Ascomycota</taxon>
        <taxon>Pezizomycotina</taxon>
        <taxon>Sordariomycetes</taxon>
        <taxon>Sordariomycetidae</taxon>
        <taxon>Sordariales</taxon>
        <taxon>Schizotheciaceae</taxon>
        <taxon>Echria</taxon>
    </lineage>
</organism>
<feature type="compositionally biased region" description="Low complexity" evidence="1">
    <location>
        <begin position="68"/>
        <end position="79"/>
    </location>
</feature>
<feature type="compositionally biased region" description="Basic and acidic residues" evidence="1">
    <location>
        <begin position="186"/>
        <end position="198"/>
    </location>
</feature>
<dbReference type="Proteomes" id="UP001239445">
    <property type="component" value="Unassembled WGS sequence"/>
</dbReference>
<reference evidence="3" key="1">
    <citation type="submission" date="2023-06" db="EMBL/GenBank/DDBJ databases">
        <title>Genome-scale phylogeny and comparative genomics of the fungal order Sordariales.</title>
        <authorList>
            <consortium name="Lawrence Berkeley National Laboratory"/>
            <person name="Hensen N."/>
            <person name="Bonometti L."/>
            <person name="Westerberg I."/>
            <person name="Brannstrom I.O."/>
            <person name="Guillou S."/>
            <person name="Cros-Aarteil S."/>
            <person name="Calhoun S."/>
            <person name="Haridas S."/>
            <person name="Kuo A."/>
            <person name="Mondo S."/>
            <person name="Pangilinan J."/>
            <person name="Riley R."/>
            <person name="Labutti K."/>
            <person name="Andreopoulos B."/>
            <person name="Lipzen A."/>
            <person name="Chen C."/>
            <person name="Yanf M."/>
            <person name="Daum C."/>
            <person name="Ng V."/>
            <person name="Clum A."/>
            <person name="Steindorff A."/>
            <person name="Ohm R."/>
            <person name="Martin F."/>
            <person name="Silar P."/>
            <person name="Natvig D."/>
            <person name="Lalanne C."/>
            <person name="Gautier V."/>
            <person name="Ament-Velasquez S.L."/>
            <person name="Kruys A."/>
            <person name="Hutchinson M.I."/>
            <person name="Powell A.J."/>
            <person name="Barry K."/>
            <person name="Miller A.N."/>
            <person name="Grigoriev I.V."/>
            <person name="Debuchy R."/>
            <person name="Gladieux P."/>
            <person name="Thoren M.H."/>
            <person name="Johannesson H."/>
        </authorList>
    </citation>
    <scope>NUCLEOTIDE SEQUENCE</scope>
    <source>
        <strain evidence="3">PSN4</strain>
    </source>
</reference>
<comment type="caution">
    <text evidence="3">The sequence shown here is derived from an EMBL/GenBank/DDBJ whole genome shotgun (WGS) entry which is preliminary data.</text>
</comment>
<evidence type="ECO:0000313" key="4">
    <source>
        <dbReference type="Proteomes" id="UP001239445"/>
    </source>
</evidence>
<keyword evidence="4" id="KW-1185">Reference proteome</keyword>
<protein>
    <recommendedName>
        <fullName evidence="2">N-acetyltransferase ESCO zinc-finger domain-containing protein</fullName>
    </recommendedName>
</protein>
<feature type="compositionally biased region" description="Basic residues" evidence="1">
    <location>
        <begin position="213"/>
        <end position="222"/>
    </location>
</feature>
<feature type="region of interest" description="Disordered" evidence="1">
    <location>
        <begin position="272"/>
        <end position="291"/>
    </location>
</feature>
<dbReference type="AlphaFoldDB" id="A0AAJ0F9D4"/>
<dbReference type="Pfam" id="PF13878">
    <property type="entry name" value="zf-C2H2_3"/>
    <property type="match status" value="1"/>
</dbReference>